<keyword evidence="8 14" id="KW-0808">Transferase</keyword>
<evidence type="ECO:0000313" key="16">
    <source>
        <dbReference type="EMBL" id="BBB91325.1"/>
    </source>
</evidence>
<feature type="site" description="Positions MEP for the nucleophilic attack" evidence="14">
    <location>
        <position position="209"/>
    </location>
</feature>
<dbReference type="GO" id="GO:0016114">
    <property type="term" value="P:terpenoid biosynthetic process"/>
    <property type="evidence" value="ECO:0007669"/>
    <property type="project" value="InterPro"/>
</dbReference>
<feature type="region of interest" description="2-C-methyl-D-erythritol 4-phosphate cytidylyltransferase" evidence="14">
    <location>
        <begin position="1"/>
        <end position="240"/>
    </location>
</feature>
<evidence type="ECO:0000256" key="2">
    <source>
        <dbReference type="ARBA" id="ARBA00001282"/>
    </source>
</evidence>
<dbReference type="EC" id="4.6.1.12" evidence="14"/>
<evidence type="ECO:0000256" key="5">
    <source>
        <dbReference type="ARBA" id="ARBA00004787"/>
    </source>
</evidence>
<dbReference type="InterPro" id="IPR018294">
    <property type="entry name" value="ISPD_synthase_CS"/>
</dbReference>
<dbReference type="FunFam" id="3.90.550.10:FF:000003">
    <property type="entry name" value="2-C-methyl-D-erythritol 4-phosphate cytidylyltransferase"/>
    <property type="match status" value="1"/>
</dbReference>
<comment type="similarity">
    <text evidence="14">In the C-terminal section; belongs to the IspF family.</text>
</comment>
<dbReference type="InterPro" id="IPR003526">
    <property type="entry name" value="MECDP_synthase"/>
</dbReference>
<comment type="similarity">
    <text evidence="14">In the N-terminal section; belongs to the IspD/TarI cytidylyltransferase family. IspD subfamily.</text>
</comment>
<feature type="site" description="Transition state stabilizer" evidence="14">
    <location>
        <position position="21"/>
    </location>
</feature>
<evidence type="ECO:0000256" key="13">
    <source>
        <dbReference type="ARBA" id="ARBA00023268"/>
    </source>
</evidence>
<gene>
    <name evidence="14 16" type="primary">ispDF</name>
    <name evidence="16" type="ORF">MAMMFC1_02003</name>
</gene>
<evidence type="ECO:0000256" key="1">
    <source>
        <dbReference type="ARBA" id="ARBA00000200"/>
    </source>
</evidence>
<keyword evidence="10 14" id="KW-0479">Metal-binding</keyword>
<evidence type="ECO:0000256" key="10">
    <source>
        <dbReference type="ARBA" id="ARBA00022723"/>
    </source>
</evidence>
<feature type="binding site" evidence="14">
    <location>
        <begin position="273"/>
        <end position="274"/>
    </location>
    <ligand>
        <name>4-CDP-2-C-methyl-D-erythritol 2-phosphate</name>
        <dbReference type="ChEBI" id="CHEBI:57919"/>
    </ligand>
</feature>
<evidence type="ECO:0000256" key="6">
    <source>
        <dbReference type="ARBA" id="ARBA00008480"/>
    </source>
</evidence>
<dbReference type="PANTHER" id="PTHR32125">
    <property type="entry name" value="2-C-METHYL-D-ERYTHRITOL 4-PHOSPHATE CYTIDYLYLTRANSFERASE, CHLOROPLASTIC"/>
    <property type="match status" value="1"/>
</dbReference>
<sequence length="400" mass="42817">MVTAIITAAGQGRRMGAGFNKVLMPLGEHPVLVHTLSAVAACADVNRMVVTAAADEIEAVKSLIVRQGLQAVCQVVAGGNERQYSIDNALSLIPEDEDIILVHDGARPLIDPQLIKEVIAAALVYQAAVLAVPVKDTIKTVNNEKYVTDTLERSKLWAIQTPQAFHGRLLKEAYCKAKQEEYLGTDDASLVERIGIPVKIVAGSYRNIKITTPEDLIVADALLNAGQSPKKEAHNRMQSVRVGIGYDVHRLTTGRKLILGGVEIPHTHGLEGHSDADVLLHAIKDALLGAAALGDIGRHFPDSDDQYKGASSLALLEKVRNILFIEGYRIINIDATIVAQQPKLAPYMPAMNINVASVLNMGAGQVNIKATTTEGLGFAGRREGIAAYATVSIIRGSSLL</sequence>
<comment type="catalytic activity">
    <reaction evidence="2 14">
        <text>2-C-methyl-D-erythritol 4-phosphate + CTP + H(+) = 4-CDP-2-C-methyl-D-erythritol + diphosphate</text>
        <dbReference type="Rhea" id="RHEA:13429"/>
        <dbReference type="ChEBI" id="CHEBI:15378"/>
        <dbReference type="ChEBI" id="CHEBI:33019"/>
        <dbReference type="ChEBI" id="CHEBI:37563"/>
        <dbReference type="ChEBI" id="CHEBI:57823"/>
        <dbReference type="ChEBI" id="CHEBI:58262"/>
        <dbReference type="EC" id="2.7.7.60"/>
    </reaction>
</comment>
<name>A0A348AJS7_9FIRM</name>
<dbReference type="GO" id="GO:0019288">
    <property type="term" value="P:isopentenyl diphosphate biosynthetic process, methylerythritol 4-phosphate pathway"/>
    <property type="evidence" value="ECO:0007669"/>
    <property type="project" value="UniProtKB-UniRule"/>
</dbReference>
<dbReference type="HAMAP" id="MF_00108">
    <property type="entry name" value="IspD"/>
    <property type="match status" value="1"/>
</dbReference>
<comment type="cofactor">
    <cofactor evidence="3 14">
        <name>a divalent metal cation</name>
        <dbReference type="ChEBI" id="CHEBI:60240"/>
    </cofactor>
</comment>
<evidence type="ECO:0000259" key="15">
    <source>
        <dbReference type="Pfam" id="PF02542"/>
    </source>
</evidence>
<comment type="caution">
    <text evidence="14">Lacks conserved residue(s) required for the propagation of feature annotation.</text>
</comment>
<dbReference type="Pfam" id="PF01128">
    <property type="entry name" value="IspD"/>
    <property type="match status" value="1"/>
</dbReference>
<feature type="site" description="Transition state stabilizer" evidence="14">
    <location>
        <position position="273"/>
    </location>
</feature>
<evidence type="ECO:0000256" key="8">
    <source>
        <dbReference type="ARBA" id="ARBA00022679"/>
    </source>
</evidence>
<dbReference type="InterPro" id="IPR026596">
    <property type="entry name" value="IspD/F"/>
</dbReference>
<dbReference type="HAMAP" id="MF_00107">
    <property type="entry name" value="IspF"/>
    <property type="match status" value="1"/>
</dbReference>
<evidence type="ECO:0000256" key="7">
    <source>
        <dbReference type="ARBA" id="ARBA00009789"/>
    </source>
</evidence>
<feature type="binding site" evidence="14">
    <location>
        <begin position="371"/>
        <end position="374"/>
    </location>
    <ligand>
        <name>4-CDP-2-C-methyl-D-erythritol 2-phosphate</name>
        <dbReference type="ChEBI" id="CHEBI:57919"/>
    </ligand>
</feature>
<dbReference type="NCBIfam" id="TIGR00453">
    <property type="entry name" value="ispD"/>
    <property type="match status" value="1"/>
</dbReference>
<dbReference type="SUPFAM" id="SSF69765">
    <property type="entry name" value="IpsF-like"/>
    <property type="match status" value="1"/>
</dbReference>
<evidence type="ECO:0000256" key="3">
    <source>
        <dbReference type="ARBA" id="ARBA00001968"/>
    </source>
</evidence>
<dbReference type="Pfam" id="PF02542">
    <property type="entry name" value="YgbB"/>
    <property type="match status" value="1"/>
</dbReference>
<dbReference type="PANTHER" id="PTHR32125:SF4">
    <property type="entry name" value="2-C-METHYL-D-ERYTHRITOL 4-PHOSPHATE CYTIDYLYLTRANSFERASE, CHLOROPLASTIC"/>
    <property type="match status" value="1"/>
</dbReference>
<feature type="binding site" evidence="14">
    <location>
        <begin position="300"/>
        <end position="304"/>
    </location>
    <ligand>
        <name>4-CDP-2-C-methyl-D-erythritol 2-phosphate</name>
        <dbReference type="ChEBI" id="CHEBI:57919"/>
    </ligand>
</feature>
<dbReference type="PROSITE" id="PS01350">
    <property type="entry name" value="ISPF"/>
    <property type="match status" value="1"/>
</dbReference>
<feature type="binding site" evidence="14">
    <location>
        <position position="381"/>
    </location>
    <ligand>
        <name>4-CDP-2-C-methyl-D-erythritol 2-phosphate</name>
        <dbReference type="ChEBI" id="CHEBI:57919"/>
    </ligand>
</feature>
<feature type="binding site" evidence="14">
    <location>
        <position position="281"/>
    </location>
    <ligand>
        <name>a divalent metal cation</name>
        <dbReference type="ChEBI" id="CHEBI:60240"/>
    </ligand>
</feature>
<feature type="domain" description="2-C-methyl-D-erythritol 2,4-cyclodiphosphate synthase" evidence="15">
    <location>
        <begin position="240"/>
        <end position="393"/>
    </location>
</feature>
<proteinExistence type="inferred from homology"/>
<feature type="site" description="Positions MEP for the nucleophilic attack" evidence="14">
    <location>
        <position position="153"/>
    </location>
</feature>
<organism evidence="16 17">
    <name type="scientific">Methylomusa anaerophila</name>
    <dbReference type="NCBI Taxonomy" id="1930071"/>
    <lineage>
        <taxon>Bacteria</taxon>
        <taxon>Bacillati</taxon>
        <taxon>Bacillota</taxon>
        <taxon>Negativicutes</taxon>
        <taxon>Selenomonadales</taxon>
        <taxon>Sporomusaceae</taxon>
        <taxon>Methylomusa</taxon>
    </lineage>
</organism>
<feature type="site" description="Transition state stabilizer" evidence="14">
    <location>
        <position position="372"/>
    </location>
</feature>
<keyword evidence="17" id="KW-1185">Reference proteome</keyword>
<comment type="function">
    <text evidence="14">Bifunctional enzyme that catalyzes the formation of 4-diphosphocytidyl-2-C-methyl-D-erythritol from CTP and 2-C-methyl-D-erythritol 4-phosphate (MEP) (IspD), and catalyzes the conversion of 4-diphosphocytidyl-2-C-methyl-D-erythritol 2-phosphate (CDP-ME2P) to 2-C-methyl-D-erythritol 2,4-cyclodiphosphate (ME-CPP) with a corresponding release of cytidine 5-monophosphate (CMP) (IspF).</text>
</comment>
<feature type="region of interest" description="2-C-methyl-D-erythritol 2,4-cyclodiphosphate synthase" evidence="14">
    <location>
        <begin position="241"/>
        <end position="400"/>
    </location>
</feature>
<dbReference type="AlphaFoldDB" id="A0A348AJS7"/>
<dbReference type="UniPathway" id="UPA00056">
    <property type="reaction ID" value="UER00093"/>
</dbReference>
<keyword evidence="11 14" id="KW-0414">Isoprene biosynthesis</keyword>
<keyword evidence="13 14" id="KW-0511">Multifunctional enzyme</keyword>
<dbReference type="Gene3D" id="3.90.550.10">
    <property type="entry name" value="Spore Coat Polysaccharide Biosynthesis Protein SpsA, Chain A"/>
    <property type="match status" value="1"/>
</dbReference>
<dbReference type="Gene3D" id="3.30.1330.50">
    <property type="entry name" value="2-C-methyl-D-erythritol 2,4-cyclodiphosphate synthase"/>
    <property type="match status" value="1"/>
</dbReference>
<dbReference type="RefSeq" id="WP_126308357.1">
    <property type="nucleotide sequence ID" value="NZ_AP018449.1"/>
</dbReference>
<dbReference type="InterPro" id="IPR036571">
    <property type="entry name" value="MECDP_synthase_sf"/>
</dbReference>
<comment type="pathway">
    <text evidence="4 14">Isoprenoid biosynthesis; isopentenyl diphosphate biosynthesis via DXP pathway; isopentenyl diphosphate from 1-deoxy-D-xylulose 5-phosphate: step 4/6.</text>
</comment>
<evidence type="ECO:0000256" key="4">
    <source>
        <dbReference type="ARBA" id="ARBA00004709"/>
    </source>
</evidence>
<dbReference type="OrthoDB" id="9806837at2"/>
<evidence type="ECO:0000256" key="9">
    <source>
        <dbReference type="ARBA" id="ARBA00022695"/>
    </source>
</evidence>
<dbReference type="PROSITE" id="PS01295">
    <property type="entry name" value="ISPD"/>
    <property type="match status" value="1"/>
</dbReference>
<dbReference type="Proteomes" id="UP000276437">
    <property type="component" value="Chromosome"/>
</dbReference>
<dbReference type="InterPro" id="IPR020555">
    <property type="entry name" value="MECDP_synthase_CS"/>
</dbReference>
<feature type="binding site" evidence="14">
    <location>
        <position position="378"/>
    </location>
    <ligand>
        <name>4-CDP-2-C-methyl-D-erythritol 2-phosphate</name>
        <dbReference type="ChEBI" id="CHEBI:57919"/>
    </ligand>
</feature>
<feature type="binding site" evidence="14">
    <location>
        <begin position="247"/>
        <end position="249"/>
    </location>
    <ligand>
        <name>4-CDP-2-C-methyl-D-erythritol 2-phosphate</name>
        <dbReference type="ChEBI" id="CHEBI:57919"/>
    </ligand>
</feature>
<dbReference type="GO" id="GO:0050518">
    <property type="term" value="F:2-C-methyl-D-erythritol 4-phosphate cytidylyltransferase activity"/>
    <property type="evidence" value="ECO:0007669"/>
    <property type="project" value="UniProtKB-UniRule"/>
</dbReference>
<dbReference type="InterPro" id="IPR050088">
    <property type="entry name" value="IspD/TarI_cytidylyltransf_bact"/>
</dbReference>
<dbReference type="InterPro" id="IPR001228">
    <property type="entry name" value="IspD"/>
</dbReference>
<feature type="site" description="Transition state stabilizer" evidence="14">
    <location>
        <position position="14"/>
    </location>
</feature>
<evidence type="ECO:0000256" key="14">
    <source>
        <dbReference type="HAMAP-Rule" id="MF_01520"/>
    </source>
</evidence>
<evidence type="ECO:0000313" key="17">
    <source>
        <dbReference type="Proteomes" id="UP000276437"/>
    </source>
</evidence>
<feature type="binding site" evidence="14">
    <location>
        <position position="249"/>
    </location>
    <ligand>
        <name>a divalent metal cation</name>
        <dbReference type="ChEBI" id="CHEBI:60240"/>
    </ligand>
</feature>
<dbReference type="EC" id="2.7.7.60" evidence="14"/>
<keyword evidence="9 14" id="KW-0548">Nucleotidyltransferase</keyword>
<comment type="similarity">
    <text evidence="7">Belongs to the IspD/TarI cytidylyltransferase family. IspD subfamily.</text>
</comment>
<dbReference type="InterPro" id="IPR029044">
    <property type="entry name" value="Nucleotide-diphossugar_trans"/>
</dbReference>
<dbReference type="NCBIfam" id="TIGR00151">
    <property type="entry name" value="ispF"/>
    <property type="match status" value="1"/>
</dbReference>
<evidence type="ECO:0000256" key="11">
    <source>
        <dbReference type="ARBA" id="ARBA00023229"/>
    </source>
</evidence>
<dbReference type="HAMAP" id="MF_01520">
    <property type="entry name" value="IspDF"/>
    <property type="match status" value="1"/>
</dbReference>
<comment type="catalytic activity">
    <reaction evidence="1 14">
        <text>4-CDP-2-C-methyl-D-erythritol 2-phosphate = 2-C-methyl-D-erythritol 2,4-cyclic diphosphate + CMP</text>
        <dbReference type="Rhea" id="RHEA:23864"/>
        <dbReference type="ChEBI" id="CHEBI:57919"/>
        <dbReference type="ChEBI" id="CHEBI:58483"/>
        <dbReference type="ChEBI" id="CHEBI:60377"/>
        <dbReference type="EC" id="4.6.1.12"/>
    </reaction>
</comment>
<feature type="binding site" evidence="14">
    <location>
        <position position="247"/>
    </location>
    <ligand>
        <name>a divalent metal cation</name>
        <dbReference type="ChEBI" id="CHEBI:60240"/>
    </ligand>
</feature>
<dbReference type="CDD" id="cd00554">
    <property type="entry name" value="MECDP_synthase"/>
    <property type="match status" value="1"/>
</dbReference>
<feature type="binding site" evidence="14">
    <location>
        <begin position="295"/>
        <end position="297"/>
    </location>
    <ligand>
        <name>4-CDP-2-C-methyl-D-erythritol 2-phosphate</name>
        <dbReference type="ChEBI" id="CHEBI:57919"/>
    </ligand>
</feature>
<comment type="pathway">
    <text evidence="5 14">Isoprenoid biosynthesis; isopentenyl diphosphate biosynthesis via DXP pathway; isopentenyl diphosphate from 1-deoxy-D-xylulose 5-phosphate: step 2/6.</text>
</comment>
<accession>A0A348AJS7</accession>
<comment type="similarity">
    <text evidence="6">Belongs to the IspF family.</text>
</comment>
<dbReference type="SUPFAM" id="SSF53448">
    <property type="entry name" value="Nucleotide-diphospho-sugar transferases"/>
    <property type="match status" value="1"/>
</dbReference>
<dbReference type="GO" id="GO:0008685">
    <property type="term" value="F:2-C-methyl-D-erythritol 2,4-cyclodiphosphate synthase activity"/>
    <property type="evidence" value="ECO:0007669"/>
    <property type="project" value="UniProtKB-UniRule"/>
</dbReference>
<dbReference type="CDD" id="cd02516">
    <property type="entry name" value="CDP-ME_synthetase"/>
    <property type="match status" value="1"/>
</dbReference>
<dbReference type="EMBL" id="AP018449">
    <property type="protein sequence ID" value="BBB91325.1"/>
    <property type="molecule type" value="Genomic_DNA"/>
</dbReference>
<keyword evidence="12 14" id="KW-0456">Lyase</keyword>
<protein>
    <recommendedName>
        <fullName evidence="14">Bifunctional enzyme IspD/IspF</fullName>
    </recommendedName>
    <domain>
        <recommendedName>
            <fullName evidence="14">2-C-methyl-D-erythritol 4-phosphate cytidylyltransferase</fullName>
            <ecNumber evidence="14">2.7.7.60</ecNumber>
        </recommendedName>
        <alternativeName>
            <fullName evidence="14">4-diphosphocytidyl-2C-methyl-D-erythritol synthase</fullName>
        </alternativeName>
        <alternativeName>
            <fullName evidence="14">MEP cytidylyltransferase</fullName>
            <shortName evidence="14">MCT</shortName>
        </alternativeName>
    </domain>
    <domain>
        <recommendedName>
            <fullName evidence="14">2-C-methyl-D-erythritol 2,4-cyclodiphosphate synthase</fullName>
            <shortName evidence="14">MECDP-synthase</shortName>
            <shortName evidence="14">MECPP-synthase</shortName>
            <shortName evidence="14">MECPS</shortName>
            <ecNumber evidence="14">4.6.1.12</ecNumber>
        </recommendedName>
    </domain>
</protein>
<dbReference type="FunFam" id="3.30.1330.50:FF:000001">
    <property type="entry name" value="2-C-methyl-D-erythritol 2,4-cyclodiphosphate synthase"/>
    <property type="match status" value="1"/>
</dbReference>
<evidence type="ECO:0000256" key="12">
    <source>
        <dbReference type="ARBA" id="ARBA00023239"/>
    </source>
</evidence>
<dbReference type="InterPro" id="IPR034683">
    <property type="entry name" value="IspD/TarI"/>
</dbReference>
<dbReference type="KEGG" id="mana:MAMMFC1_02003"/>
<dbReference type="GO" id="GO:0046872">
    <property type="term" value="F:metal ion binding"/>
    <property type="evidence" value="ECO:0007669"/>
    <property type="project" value="UniProtKB-KW"/>
</dbReference>
<reference evidence="16 17" key="1">
    <citation type="journal article" date="2018" name="Int. J. Syst. Evol. Microbiol.">
        <title>Methylomusa anaerophila gen. nov., sp. nov., an anaerobic methanol-utilizing bacterium isolated from a microbial fuel cell.</title>
        <authorList>
            <person name="Amano N."/>
            <person name="Yamamuro A."/>
            <person name="Miyahara M."/>
            <person name="Kouzuma A."/>
            <person name="Abe T."/>
            <person name="Watanabe K."/>
        </authorList>
    </citation>
    <scope>NUCLEOTIDE SEQUENCE [LARGE SCALE GENOMIC DNA]</scope>
    <source>
        <strain evidence="16 17">MMFC1</strain>
    </source>
</reference>